<reference evidence="8" key="1">
    <citation type="submission" date="2021-05" db="EMBL/GenBank/DDBJ databases">
        <authorList>
            <person name="Alioto T."/>
            <person name="Alioto T."/>
            <person name="Gomez Garrido J."/>
        </authorList>
    </citation>
    <scope>NUCLEOTIDE SEQUENCE</scope>
</reference>
<evidence type="ECO:0000313" key="8">
    <source>
        <dbReference type="EMBL" id="CAG6576134.1"/>
    </source>
</evidence>
<evidence type="ECO:0000259" key="7">
    <source>
        <dbReference type="PROSITE" id="PS50888"/>
    </source>
</evidence>
<dbReference type="Pfam" id="PF00010">
    <property type="entry name" value="HLH"/>
    <property type="match status" value="1"/>
</dbReference>
<feature type="region of interest" description="Disordered" evidence="6">
    <location>
        <begin position="29"/>
        <end position="52"/>
    </location>
</feature>
<organism evidence="8">
    <name type="scientific">Culex pipiens</name>
    <name type="common">House mosquito</name>
    <dbReference type="NCBI Taxonomy" id="7175"/>
    <lineage>
        <taxon>Eukaryota</taxon>
        <taxon>Metazoa</taxon>
        <taxon>Ecdysozoa</taxon>
        <taxon>Arthropoda</taxon>
        <taxon>Hexapoda</taxon>
        <taxon>Insecta</taxon>
        <taxon>Pterygota</taxon>
        <taxon>Neoptera</taxon>
        <taxon>Endopterygota</taxon>
        <taxon>Diptera</taxon>
        <taxon>Nematocera</taxon>
        <taxon>Culicoidea</taxon>
        <taxon>Culicidae</taxon>
        <taxon>Culicinae</taxon>
        <taxon>Culicini</taxon>
        <taxon>Culex</taxon>
        <taxon>Culex</taxon>
    </lineage>
</organism>
<dbReference type="PANTHER" id="PTHR15741:SF27">
    <property type="entry name" value="TRANSCRIPTION FACTOR AP-4"/>
    <property type="match status" value="1"/>
</dbReference>
<evidence type="ECO:0000256" key="3">
    <source>
        <dbReference type="ARBA" id="ARBA00023125"/>
    </source>
</evidence>
<dbReference type="AlphaFoldDB" id="A0A8D8JM16"/>
<evidence type="ECO:0000256" key="2">
    <source>
        <dbReference type="ARBA" id="ARBA00023015"/>
    </source>
</evidence>
<evidence type="ECO:0000256" key="5">
    <source>
        <dbReference type="ARBA" id="ARBA00023242"/>
    </source>
</evidence>
<keyword evidence="4" id="KW-0804">Transcription</keyword>
<name>A0A8D8JM16_CULPI</name>
<dbReference type="Gene3D" id="4.10.280.10">
    <property type="entry name" value="Helix-loop-helix DNA-binding domain"/>
    <property type="match status" value="1"/>
</dbReference>
<protein>
    <submittedName>
        <fullName evidence="8">Transcription factor AP-4</fullName>
    </submittedName>
</protein>
<dbReference type="EMBL" id="HBUE01295326">
    <property type="protein sequence ID" value="CAG6576135.1"/>
    <property type="molecule type" value="Transcribed_RNA"/>
</dbReference>
<proteinExistence type="predicted"/>
<sequence length="107" mass="12062">MSVDVWCKGDEQMQDVIVEEDAVRFCRVTTEEGGGGGPGSGGPISMDKDEKRMRREIANSNERRRMQSINAGFQSLRQMLPHHEGEKLSKDYWSSSGEASWFPAIIR</sequence>
<feature type="compositionally biased region" description="Gly residues" evidence="6">
    <location>
        <begin position="32"/>
        <end position="42"/>
    </location>
</feature>
<dbReference type="InterPro" id="IPR011598">
    <property type="entry name" value="bHLH_dom"/>
</dbReference>
<dbReference type="EMBL" id="HBUE01189515">
    <property type="protein sequence ID" value="CAG6524452.1"/>
    <property type="molecule type" value="Transcribed_RNA"/>
</dbReference>
<evidence type="ECO:0000256" key="1">
    <source>
        <dbReference type="ARBA" id="ARBA00004123"/>
    </source>
</evidence>
<dbReference type="SUPFAM" id="SSF47459">
    <property type="entry name" value="HLH, helix-loop-helix DNA-binding domain"/>
    <property type="match status" value="1"/>
</dbReference>
<dbReference type="EMBL" id="HBUE01295325">
    <property type="protein sequence ID" value="CAG6576134.1"/>
    <property type="molecule type" value="Transcribed_RNA"/>
</dbReference>
<keyword evidence="3" id="KW-0238">DNA-binding</keyword>
<dbReference type="GO" id="GO:0000981">
    <property type="term" value="F:DNA-binding transcription factor activity, RNA polymerase II-specific"/>
    <property type="evidence" value="ECO:0007669"/>
    <property type="project" value="TreeGrafter"/>
</dbReference>
<comment type="subcellular location">
    <subcellularLocation>
        <location evidence="1">Nucleus</location>
    </subcellularLocation>
</comment>
<dbReference type="InterPro" id="IPR052207">
    <property type="entry name" value="Max-like/E-box_TFs"/>
</dbReference>
<keyword evidence="5" id="KW-0539">Nucleus</keyword>
<evidence type="ECO:0000256" key="4">
    <source>
        <dbReference type="ARBA" id="ARBA00023163"/>
    </source>
</evidence>
<dbReference type="EMBL" id="HBUE01189516">
    <property type="protein sequence ID" value="CAG6524453.1"/>
    <property type="molecule type" value="Transcribed_RNA"/>
</dbReference>
<dbReference type="InterPro" id="IPR036638">
    <property type="entry name" value="HLH_DNA-bd_sf"/>
</dbReference>
<dbReference type="PANTHER" id="PTHR15741">
    <property type="entry name" value="BASIC HELIX-LOOP-HELIX ZIP TRANSCRIPTION FACTOR"/>
    <property type="match status" value="1"/>
</dbReference>
<keyword evidence="2" id="KW-0805">Transcription regulation</keyword>
<evidence type="ECO:0000256" key="6">
    <source>
        <dbReference type="SAM" id="MobiDB-lite"/>
    </source>
</evidence>
<dbReference type="GO" id="GO:0046983">
    <property type="term" value="F:protein dimerization activity"/>
    <property type="evidence" value="ECO:0007669"/>
    <property type="project" value="InterPro"/>
</dbReference>
<dbReference type="GO" id="GO:0005634">
    <property type="term" value="C:nucleus"/>
    <property type="evidence" value="ECO:0007669"/>
    <property type="project" value="UniProtKB-SubCell"/>
</dbReference>
<dbReference type="GO" id="GO:0000978">
    <property type="term" value="F:RNA polymerase II cis-regulatory region sequence-specific DNA binding"/>
    <property type="evidence" value="ECO:0007669"/>
    <property type="project" value="TreeGrafter"/>
</dbReference>
<feature type="domain" description="BHLH" evidence="7">
    <location>
        <begin position="53"/>
        <end position="107"/>
    </location>
</feature>
<dbReference type="PROSITE" id="PS50888">
    <property type="entry name" value="BHLH"/>
    <property type="match status" value="1"/>
</dbReference>
<accession>A0A8D8JM16</accession>